<dbReference type="Gene3D" id="3.40.50.1820">
    <property type="entry name" value="alpha/beta hydrolase"/>
    <property type="match status" value="1"/>
</dbReference>
<dbReference type="FunFam" id="3.40.50.1820:FF:000107">
    <property type="entry name" value="Palmitoyl-protein thioesterase 1"/>
    <property type="match status" value="1"/>
</dbReference>
<accession>A0AAV5SB29</accession>
<evidence type="ECO:0000256" key="10">
    <source>
        <dbReference type="SAM" id="SignalP"/>
    </source>
</evidence>
<dbReference type="GO" id="GO:0006898">
    <property type="term" value="P:receptor-mediated endocytosis"/>
    <property type="evidence" value="ECO:0007669"/>
    <property type="project" value="TreeGrafter"/>
</dbReference>
<feature type="signal peptide" evidence="10">
    <location>
        <begin position="1"/>
        <end position="17"/>
    </location>
</feature>
<dbReference type="EMBL" id="BTSX01000001">
    <property type="protein sequence ID" value="GMS79510.1"/>
    <property type="molecule type" value="Genomic_DNA"/>
</dbReference>
<dbReference type="InterPro" id="IPR002472">
    <property type="entry name" value="Palm_thioest"/>
</dbReference>
<dbReference type="Proteomes" id="UP001432027">
    <property type="component" value="Unassembled WGS sequence"/>
</dbReference>
<keyword evidence="7" id="KW-0325">Glycoprotein</keyword>
<organism evidence="11 12">
    <name type="scientific">Pristionchus entomophagus</name>
    <dbReference type="NCBI Taxonomy" id="358040"/>
    <lineage>
        <taxon>Eukaryota</taxon>
        <taxon>Metazoa</taxon>
        <taxon>Ecdysozoa</taxon>
        <taxon>Nematoda</taxon>
        <taxon>Chromadorea</taxon>
        <taxon>Rhabditida</taxon>
        <taxon>Rhabditina</taxon>
        <taxon>Diplogasteromorpha</taxon>
        <taxon>Diplogasteroidea</taxon>
        <taxon>Neodiplogasteridae</taxon>
        <taxon>Pristionchus</taxon>
    </lineage>
</organism>
<keyword evidence="5" id="KW-0378">Hydrolase</keyword>
<dbReference type="InterPro" id="IPR029058">
    <property type="entry name" value="AB_hydrolase_fold"/>
</dbReference>
<dbReference type="PANTHER" id="PTHR11247:SF8">
    <property type="entry name" value="PALMITOYL-PROTEIN THIOESTERASE 1"/>
    <property type="match status" value="1"/>
</dbReference>
<evidence type="ECO:0000256" key="1">
    <source>
        <dbReference type="ARBA" id="ARBA00010758"/>
    </source>
</evidence>
<keyword evidence="6" id="KW-1015">Disulfide bond</keyword>
<feature type="chain" id="PRO_5043528982" description="Palmitoyl-protein thioesterase 1" evidence="10">
    <location>
        <begin position="18"/>
        <end position="309"/>
    </location>
</feature>
<protein>
    <recommendedName>
        <fullName evidence="3">Palmitoyl-protein thioesterase 1</fullName>
        <ecNumber evidence="2">3.1.2.22</ecNumber>
    </recommendedName>
    <alternativeName>
        <fullName evidence="8">Palmitoyl-protein hydrolase 1</fullName>
    </alternativeName>
</protein>
<evidence type="ECO:0000256" key="2">
    <source>
        <dbReference type="ARBA" id="ARBA00012423"/>
    </source>
</evidence>
<dbReference type="GO" id="GO:0005764">
    <property type="term" value="C:lysosome"/>
    <property type="evidence" value="ECO:0007669"/>
    <property type="project" value="TreeGrafter"/>
</dbReference>
<name>A0AAV5SB29_9BILA</name>
<dbReference type="GO" id="GO:0008474">
    <property type="term" value="F:palmitoyl-(protein) hydrolase activity"/>
    <property type="evidence" value="ECO:0007669"/>
    <property type="project" value="UniProtKB-EC"/>
</dbReference>
<evidence type="ECO:0000256" key="6">
    <source>
        <dbReference type="ARBA" id="ARBA00023157"/>
    </source>
</evidence>
<dbReference type="AlphaFoldDB" id="A0AAV5SB29"/>
<dbReference type="PANTHER" id="PTHR11247">
    <property type="entry name" value="PALMITOYL-PROTEIN THIOESTERASE/DOLICHYLDIPHOSPHATASE 1"/>
    <property type="match status" value="1"/>
</dbReference>
<comment type="caution">
    <text evidence="11">The sequence shown here is derived from an EMBL/GenBank/DDBJ whole genome shotgun (WGS) entry which is preliminary data.</text>
</comment>
<gene>
    <name evidence="11" type="ORF">PENTCL1PPCAC_1685</name>
</gene>
<evidence type="ECO:0000313" key="11">
    <source>
        <dbReference type="EMBL" id="GMS79510.1"/>
    </source>
</evidence>
<keyword evidence="12" id="KW-1185">Reference proteome</keyword>
<reference evidence="11" key="1">
    <citation type="submission" date="2023-10" db="EMBL/GenBank/DDBJ databases">
        <title>Genome assembly of Pristionchus species.</title>
        <authorList>
            <person name="Yoshida K."/>
            <person name="Sommer R.J."/>
        </authorList>
    </citation>
    <scope>NUCLEOTIDE SEQUENCE</scope>
    <source>
        <strain evidence="11">RS0144</strain>
    </source>
</reference>
<evidence type="ECO:0000313" key="12">
    <source>
        <dbReference type="Proteomes" id="UP001432027"/>
    </source>
</evidence>
<evidence type="ECO:0000256" key="7">
    <source>
        <dbReference type="ARBA" id="ARBA00023180"/>
    </source>
</evidence>
<feature type="non-terminal residue" evidence="11">
    <location>
        <position position="1"/>
    </location>
</feature>
<evidence type="ECO:0000256" key="5">
    <source>
        <dbReference type="ARBA" id="ARBA00022801"/>
    </source>
</evidence>
<comment type="similarity">
    <text evidence="1">Belongs to the palmitoyl-protein thioesterase family.</text>
</comment>
<sequence>QMRAFLLTLLYVGLALASHKAKKLHGEKHHDNGKPLPIVIWHGMGDSCCNPMSMGAIKKHLEAKIPGVNVHSLQLGDGFVSDTKKSFFANMNELVALACIKIMRDPELQNGYNAIGFSQGGLFLRALAQRCANPPMKNLISIGGPQMGIFGLPYCIGDNFVCNSVRWLLEQGAYEGPVQRRVVQAQYWHDSNAEEEYKKKSIFLADINGENSINPVYKKNLSNLKNLVLVKFEGDHMVVPKDSEWFGYYAPDDVSTTLAFNETRLYQEDRIGLKTLHESKRLHFISWPGEHLRVNLDTFDEDLIEKFLT</sequence>
<dbReference type="SUPFAM" id="SSF53474">
    <property type="entry name" value="alpha/beta-Hydrolases"/>
    <property type="match status" value="1"/>
</dbReference>
<dbReference type="EC" id="3.1.2.22" evidence="2"/>
<comment type="catalytic activity">
    <reaction evidence="9">
        <text>S-hexadecanoyl-L-cysteinyl-[protein] + H2O = L-cysteinyl-[protein] + hexadecanoate + H(+)</text>
        <dbReference type="Rhea" id="RHEA:19233"/>
        <dbReference type="Rhea" id="RHEA-COMP:10131"/>
        <dbReference type="Rhea" id="RHEA-COMP:11032"/>
        <dbReference type="ChEBI" id="CHEBI:7896"/>
        <dbReference type="ChEBI" id="CHEBI:15377"/>
        <dbReference type="ChEBI" id="CHEBI:15378"/>
        <dbReference type="ChEBI" id="CHEBI:29950"/>
        <dbReference type="ChEBI" id="CHEBI:74151"/>
        <dbReference type="EC" id="3.1.2.22"/>
    </reaction>
    <physiologicalReaction direction="left-to-right" evidence="9">
        <dbReference type="Rhea" id="RHEA:19234"/>
    </physiologicalReaction>
</comment>
<evidence type="ECO:0000256" key="3">
    <source>
        <dbReference type="ARBA" id="ARBA00014212"/>
    </source>
</evidence>
<dbReference type="Pfam" id="PF02089">
    <property type="entry name" value="Palm_thioest"/>
    <property type="match status" value="1"/>
</dbReference>
<evidence type="ECO:0000256" key="9">
    <source>
        <dbReference type="ARBA" id="ARBA00047409"/>
    </source>
</evidence>
<keyword evidence="4 10" id="KW-0732">Signal</keyword>
<dbReference type="PRINTS" id="PR00414">
    <property type="entry name" value="PPTHIESTRASE"/>
</dbReference>
<proteinExistence type="inferred from homology"/>
<evidence type="ECO:0000256" key="8">
    <source>
        <dbReference type="ARBA" id="ARBA00031934"/>
    </source>
</evidence>
<evidence type="ECO:0000256" key="4">
    <source>
        <dbReference type="ARBA" id="ARBA00022729"/>
    </source>
</evidence>